<reference evidence="21" key="1">
    <citation type="submission" date="2025-08" db="UniProtKB">
        <authorList>
            <consortium name="RefSeq"/>
        </authorList>
    </citation>
    <scope>IDENTIFICATION</scope>
</reference>
<gene>
    <name evidence="21" type="primary">LOC110975179</name>
</gene>
<comment type="subunit">
    <text evidence="4">May function both as a monomer and a homodimer.</text>
</comment>
<dbReference type="GO" id="GO:0034975">
    <property type="term" value="P:protein folding in endoplasmic reticulum"/>
    <property type="evidence" value="ECO:0007669"/>
    <property type="project" value="InterPro"/>
</dbReference>
<keyword evidence="10" id="KW-0249">Electron transport</keyword>
<feature type="binding site" evidence="17">
    <location>
        <position position="207"/>
    </location>
    <ligand>
        <name>FAD</name>
        <dbReference type="ChEBI" id="CHEBI:57692"/>
    </ligand>
</feature>
<dbReference type="PANTHER" id="PTHR12613">
    <property type="entry name" value="ERO1-RELATED"/>
    <property type="match status" value="1"/>
</dbReference>
<evidence type="ECO:0000256" key="6">
    <source>
        <dbReference type="ARBA" id="ARBA00022630"/>
    </source>
</evidence>
<feature type="active site" evidence="16">
    <location>
        <position position="419"/>
    </location>
</feature>
<dbReference type="InterPro" id="IPR037192">
    <property type="entry name" value="ERO1-like_sf"/>
</dbReference>
<evidence type="ECO:0000256" key="2">
    <source>
        <dbReference type="ARBA" id="ARBA00004367"/>
    </source>
</evidence>
<dbReference type="GO" id="GO:0005789">
    <property type="term" value="C:endoplasmic reticulum membrane"/>
    <property type="evidence" value="ECO:0007669"/>
    <property type="project" value="UniProtKB-SubCell"/>
</dbReference>
<evidence type="ECO:0000256" key="19">
    <source>
        <dbReference type="SAM" id="SignalP"/>
    </source>
</evidence>
<keyword evidence="5" id="KW-0813">Transport</keyword>
<keyword evidence="12" id="KW-0472">Membrane</keyword>
<dbReference type="OrthoDB" id="269384at2759"/>
<keyword evidence="8" id="KW-0256">Endoplasmic reticulum</keyword>
<sequence>MGESNIVYVMKFILLSLSFLCLLFTVLLDAQKHNKSGALHPCFCELNGQVDDCNCKVESVASFNNLKVYDRLQNLLTRNYFKFFKVNLDKKCPFWPDDGTCALESCAVCPCTDEQVPCGLKDEPGIPHGKEKYLKESKAGGDADGSCDSRSDEEIRLSALDTTISEESEAAFKTWTEHDDMAVDFCEVDDEQSLGMKYVDLTINPERYTGYKGQSAWRIWNSIYNENCFKPNEPANSEGYQTLLTDKSVRVALHTLTGGCKKMCLEKRVFYRLISGLHSSINVHLCAKYLLSGGIFGVETWGPNVDEFKQRFDPQTTDGEGPVRLKNLYFTYLVVLRAIAKAAPLLEAELFYTGEAKEDEQIQDDVEDLLQTIKQFPNHFNESTMFQGDKLQAKRLKEEFRNHFLNISRIMDCVGCDKCKLWGKLQIQGLGTALKILFSSPDSLKLRRREIIALFNGFGRLSSSVHEVREFQILLGGGTSGNAKMASSKSPFL</sequence>
<evidence type="ECO:0000256" key="16">
    <source>
        <dbReference type="PIRSR" id="PIRSR017205-1"/>
    </source>
</evidence>
<evidence type="ECO:0000256" key="10">
    <source>
        <dbReference type="ARBA" id="ARBA00022982"/>
    </source>
</evidence>
<evidence type="ECO:0000256" key="5">
    <source>
        <dbReference type="ARBA" id="ARBA00022448"/>
    </source>
</evidence>
<keyword evidence="9 17" id="KW-0274">FAD</keyword>
<feature type="disulfide bond" description="Redox-active" evidence="18">
    <location>
        <begin position="101"/>
        <end position="106"/>
    </location>
</feature>
<feature type="binding site" evidence="17">
    <location>
        <position position="209"/>
    </location>
    <ligand>
        <name>FAD</name>
        <dbReference type="ChEBI" id="CHEBI:57692"/>
    </ligand>
</feature>
<dbReference type="OMA" id="CYKDRLH"/>
<evidence type="ECO:0000256" key="9">
    <source>
        <dbReference type="ARBA" id="ARBA00022827"/>
    </source>
</evidence>
<evidence type="ECO:0000256" key="18">
    <source>
        <dbReference type="PIRSR" id="PIRSR017205-3"/>
    </source>
</evidence>
<dbReference type="KEGG" id="aplc:110975179"/>
<keyword evidence="7 19" id="KW-0732">Signal</keyword>
<evidence type="ECO:0000256" key="1">
    <source>
        <dbReference type="ARBA" id="ARBA00001974"/>
    </source>
</evidence>
<dbReference type="InterPro" id="IPR007266">
    <property type="entry name" value="Ero1"/>
</dbReference>
<evidence type="ECO:0000313" key="21">
    <source>
        <dbReference type="RefSeq" id="XP_022083096.1"/>
    </source>
</evidence>
<keyword evidence="14" id="KW-0325">Glycoprotein</keyword>
<evidence type="ECO:0000313" key="20">
    <source>
        <dbReference type="Proteomes" id="UP000694845"/>
    </source>
</evidence>
<proteinExistence type="inferred from homology"/>
<comment type="similarity">
    <text evidence="3">Belongs to the EROs family.</text>
</comment>
<evidence type="ECO:0000256" key="17">
    <source>
        <dbReference type="PIRSR" id="PIRSR017205-2"/>
    </source>
</evidence>
<keyword evidence="11" id="KW-0560">Oxidoreductase</keyword>
<feature type="active site" description="Nucleophile" evidence="16">
    <location>
        <position position="416"/>
    </location>
</feature>
<feature type="binding site" evidence="17">
    <location>
        <position position="275"/>
    </location>
    <ligand>
        <name>FAD</name>
        <dbReference type="ChEBI" id="CHEBI:57692"/>
    </ligand>
</feature>
<dbReference type="PANTHER" id="PTHR12613:SF0">
    <property type="entry name" value="ERO1-LIKE PROTEIN"/>
    <property type="match status" value="1"/>
</dbReference>
<keyword evidence="15" id="KW-0676">Redox-active center</keyword>
<feature type="signal peptide" evidence="19">
    <location>
        <begin position="1"/>
        <end position="30"/>
    </location>
</feature>
<comment type="subcellular location">
    <subcellularLocation>
        <location evidence="2">Endoplasmic reticulum membrane</location>
        <topology evidence="2">Peripheral membrane protein</topology>
        <orientation evidence="2">Lumenal side</orientation>
    </subcellularLocation>
</comment>
<feature type="disulfide bond" description="Redox-active" evidence="18">
    <location>
        <begin position="416"/>
        <end position="419"/>
    </location>
</feature>
<dbReference type="GO" id="GO:0071949">
    <property type="term" value="F:FAD binding"/>
    <property type="evidence" value="ECO:0007669"/>
    <property type="project" value="InterPro"/>
</dbReference>
<keyword evidence="20" id="KW-1185">Reference proteome</keyword>
<organism evidence="20 21">
    <name type="scientific">Acanthaster planci</name>
    <name type="common">Crown-of-thorns starfish</name>
    <dbReference type="NCBI Taxonomy" id="133434"/>
    <lineage>
        <taxon>Eukaryota</taxon>
        <taxon>Metazoa</taxon>
        <taxon>Echinodermata</taxon>
        <taxon>Eleutherozoa</taxon>
        <taxon>Asterozoa</taxon>
        <taxon>Asteroidea</taxon>
        <taxon>Valvatacea</taxon>
        <taxon>Valvatida</taxon>
        <taxon>Acanthasteridae</taxon>
        <taxon>Acanthaster</taxon>
    </lineage>
</organism>
<evidence type="ECO:0000256" key="3">
    <source>
        <dbReference type="ARBA" id="ARBA00008277"/>
    </source>
</evidence>
<evidence type="ECO:0000256" key="14">
    <source>
        <dbReference type="ARBA" id="ARBA00023180"/>
    </source>
</evidence>
<dbReference type="Proteomes" id="UP000694845">
    <property type="component" value="Unplaced"/>
</dbReference>
<feature type="binding site" evidence="17">
    <location>
        <position position="278"/>
    </location>
    <ligand>
        <name>FAD</name>
        <dbReference type="ChEBI" id="CHEBI:57692"/>
    </ligand>
</feature>
<evidence type="ECO:0000256" key="12">
    <source>
        <dbReference type="ARBA" id="ARBA00023136"/>
    </source>
</evidence>
<keyword evidence="13 18" id="KW-1015">Disulfide bond</keyword>
<feature type="chain" id="PRO_5034750678" evidence="19">
    <location>
        <begin position="31"/>
        <end position="493"/>
    </location>
</feature>
<dbReference type="GO" id="GO:0015035">
    <property type="term" value="F:protein-disulfide reductase activity"/>
    <property type="evidence" value="ECO:0007669"/>
    <property type="project" value="InterPro"/>
</dbReference>
<evidence type="ECO:0000256" key="7">
    <source>
        <dbReference type="ARBA" id="ARBA00022729"/>
    </source>
</evidence>
<evidence type="ECO:0000256" key="15">
    <source>
        <dbReference type="ARBA" id="ARBA00023284"/>
    </source>
</evidence>
<evidence type="ECO:0000256" key="4">
    <source>
        <dbReference type="ARBA" id="ARBA00011802"/>
    </source>
</evidence>
<accession>A0A8B7XT40</accession>
<protein>
    <submittedName>
        <fullName evidence="21">ERO1-like protein beta isoform X1</fullName>
    </submittedName>
</protein>
<dbReference type="AlphaFoldDB" id="A0A8B7XT40"/>
<evidence type="ECO:0000256" key="11">
    <source>
        <dbReference type="ARBA" id="ARBA00023002"/>
    </source>
</evidence>
<dbReference type="SUPFAM" id="SSF110019">
    <property type="entry name" value="ERO1-like"/>
    <property type="match status" value="1"/>
</dbReference>
<name>A0A8B7XT40_ACAPL</name>
<keyword evidence="6" id="KW-0285">Flavoprotein</keyword>
<dbReference type="GO" id="GO:0016972">
    <property type="term" value="F:thiol oxidase activity"/>
    <property type="evidence" value="ECO:0007669"/>
    <property type="project" value="InterPro"/>
</dbReference>
<feature type="binding site" evidence="17">
    <location>
        <position position="311"/>
    </location>
    <ligand>
        <name>FAD</name>
        <dbReference type="ChEBI" id="CHEBI:57692"/>
    </ligand>
</feature>
<dbReference type="PIRSF" id="PIRSF017205">
    <property type="entry name" value="ERO1"/>
    <property type="match status" value="1"/>
</dbReference>
<dbReference type="RefSeq" id="XP_022083096.1">
    <property type="nucleotide sequence ID" value="XM_022227404.1"/>
</dbReference>
<evidence type="ECO:0000256" key="13">
    <source>
        <dbReference type="ARBA" id="ARBA00023157"/>
    </source>
</evidence>
<dbReference type="GeneID" id="110975179"/>
<feature type="binding site" evidence="17">
    <location>
        <position position="220"/>
    </location>
    <ligand>
        <name>FAD</name>
        <dbReference type="ChEBI" id="CHEBI:57692"/>
    </ligand>
</feature>
<evidence type="ECO:0000256" key="8">
    <source>
        <dbReference type="ARBA" id="ARBA00022824"/>
    </source>
</evidence>
<comment type="cofactor">
    <cofactor evidence="1 17">
        <name>FAD</name>
        <dbReference type="ChEBI" id="CHEBI:57692"/>
    </cofactor>
</comment>
<dbReference type="Pfam" id="PF04137">
    <property type="entry name" value="ERO1"/>
    <property type="match status" value="1"/>
</dbReference>